<accession>A0A9D4L5V5</accession>
<gene>
    <name evidence="2" type="ORF">DPMN_094346</name>
</gene>
<dbReference type="InterPro" id="IPR036056">
    <property type="entry name" value="Fibrinogen-like_C"/>
</dbReference>
<sequence>MNEESELFRVDISTLSNRLSEFSGNVRHDKAAAIAQHDSCDCDAIVSQNKNVINAFQIEQSEKLMLKKKIEEMGKEHEFEIGNLREIINNVVSGLNSTDRTLRSVTDTIKNETLDNSFNREYVMKAFQSEKSENIILRRKLDDMRKQHDFEIGNLREMFNSVVSRLNSTDRTLRSEIDTIKNQTVKNAVKRDKSENDEMKKEYDFEIGNLREMFNNVVSKLNSTDMTLRSEINAIKNETMENFSASKKLLHDSYVVCRKEINQTRSFYNAEFMRVNESLTNRLNALDLITSDIANLKVSNEILTNSYNVIQRLYPDSCETMEKSGEYKIYPSSHPNGINVFCYKDSTNRGWIVIQRRADGSVNFNRTWADYKDGFGNLSSDFWLGNEHIYQLTKNKKRELRIDMETFDGNKTYALYSMFNISSESEKYKLHVAGYSGDAGNGLATKVYGNSEMHNGHSFSTFDADNDLATHTCCSCHYGGGWWFTSCFNSNLNAEYFKKKTQTWYGVTWQLDGRWPISLKFVAMKVR</sequence>
<comment type="caution">
    <text evidence="2">The sequence shown here is derived from an EMBL/GenBank/DDBJ whole genome shotgun (WGS) entry which is preliminary data.</text>
</comment>
<evidence type="ECO:0000313" key="3">
    <source>
        <dbReference type="Proteomes" id="UP000828390"/>
    </source>
</evidence>
<organism evidence="2 3">
    <name type="scientific">Dreissena polymorpha</name>
    <name type="common">Zebra mussel</name>
    <name type="synonym">Mytilus polymorpha</name>
    <dbReference type="NCBI Taxonomy" id="45954"/>
    <lineage>
        <taxon>Eukaryota</taxon>
        <taxon>Metazoa</taxon>
        <taxon>Spiralia</taxon>
        <taxon>Lophotrochozoa</taxon>
        <taxon>Mollusca</taxon>
        <taxon>Bivalvia</taxon>
        <taxon>Autobranchia</taxon>
        <taxon>Heteroconchia</taxon>
        <taxon>Euheterodonta</taxon>
        <taxon>Imparidentia</taxon>
        <taxon>Neoheterodontei</taxon>
        <taxon>Myida</taxon>
        <taxon>Dreissenoidea</taxon>
        <taxon>Dreissenidae</taxon>
        <taxon>Dreissena</taxon>
    </lineage>
</organism>
<protein>
    <recommendedName>
        <fullName evidence="1">Fibrinogen C-terminal domain-containing protein</fullName>
    </recommendedName>
</protein>
<dbReference type="GO" id="GO:0005615">
    <property type="term" value="C:extracellular space"/>
    <property type="evidence" value="ECO:0007669"/>
    <property type="project" value="TreeGrafter"/>
</dbReference>
<dbReference type="PROSITE" id="PS51406">
    <property type="entry name" value="FIBRINOGEN_C_2"/>
    <property type="match status" value="1"/>
</dbReference>
<dbReference type="CDD" id="cd00087">
    <property type="entry name" value="FReD"/>
    <property type="match status" value="1"/>
</dbReference>
<dbReference type="AlphaFoldDB" id="A0A9D4L5V5"/>
<evidence type="ECO:0000313" key="2">
    <source>
        <dbReference type="EMBL" id="KAH3851859.1"/>
    </source>
</evidence>
<dbReference type="PANTHER" id="PTHR19143">
    <property type="entry name" value="FIBRINOGEN/TENASCIN/ANGIOPOEITIN"/>
    <property type="match status" value="1"/>
</dbReference>
<proteinExistence type="predicted"/>
<feature type="domain" description="Fibrinogen C-terminal" evidence="1">
    <location>
        <begin position="309"/>
        <end position="527"/>
    </location>
</feature>
<dbReference type="EMBL" id="JAIWYP010000003">
    <property type="protein sequence ID" value="KAH3851859.1"/>
    <property type="molecule type" value="Genomic_DNA"/>
</dbReference>
<dbReference type="InterPro" id="IPR014716">
    <property type="entry name" value="Fibrinogen_a/b/g_C_1"/>
</dbReference>
<dbReference type="Proteomes" id="UP000828390">
    <property type="component" value="Unassembled WGS sequence"/>
</dbReference>
<dbReference type="SUPFAM" id="SSF56496">
    <property type="entry name" value="Fibrinogen C-terminal domain-like"/>
    <property type="match status" value="1"/>
</dbReference>
<dbReference type="Pfam" id="PF00147">
    <property type="entry name" value="Fibrinogen_C"/>
    <property type="match status" value="1"/>
</dbReference>
<dbReference type="SMART" id="SM00186">
    <property type="entry name" value="FBG"/>
    <property type="match status" value="1"/>
</dbReference>
<name>A0A9D4L5V5_DREPO</name>
<dbReference type="InterPro" id="IPR050373">
    <property type="entry name" value="Fibrinogen_C-term_domain"/>
</dbReference>
<evidence type="ECO:0000259" key="1">
    <source>
        <dbReference type="PROSITE" id="PS51406"/>
    </source>
</evidence>
<dbReference type="InterPro" id="IPR002181">
    <property type="entry name" value="Fibrinogen_a/b/g_C_dom"/>
</dbReference>
<reference evidence="2" key="2">
    <citation type="submission" date="2020-11" db="EMBL/GenBank/DDBJ databases">
        <authorList>
            <person name="McCartney M.A."/>
            <person name="Auch B."/>
            <person name="Kono T."/>
            <person name="Mallez S."/>
            <person name="Becker A."/>
            <person name="Gohl D.M."/>
            <person name="Silverstein K.A.T."/>
            <person name="Koren S."/>
            <person name="Bechman K.B."/>
            <person name="Herman A."/>
            <person name="Abrahante J.E."/>
            <person name="Garbe J."/>
        </authorList>
    </citation>
    <scope>NUCLEOTIDE SEQUENCE</scope>
    <source>
        <strain evidence="2">Duluth1</strain>
        <tissue evidence="2">Whole animal</tissue>
    </source>
</reference>
<reference evidence="2" key="1">
    <citation type="journal article" date="2019" name="bioRxiv">
        <title>The Genome of the Zebra Mussel, Dreissena polymorpha: A Resource for Invasive Species Research.</title>
        <authorList>
            <person name="McCartney M.A."/>
            <person name="Auch B."/>
            <person name="Kono T."/>
            <person name="Mallez S."/>
            <person name="Zhang Y."/>
            <person name="Obille A."/>
            <person name="Becker A."/>
            <person name="Abrahante J.E."/>
            <person name="Garbe J."/>
            <person name="Badalamenti J.P."/>
            <person name="Herman A."/>
            <person name="Mangelson H."/>
            <person name="Liachko I."/>
            <person name="Sullivan S."/>
            <person name="Sone E.D."/>
            <person name="Koren S."/>
            <person name="Silverstein K.A.T."/>
            <person name="Beckman K.B."/>
            <person name="Gohl D.M."/>
        </authorList>
    </citation>
    <scope>NUCLEOTIDE SEQUENCE</scope>
    <source>
        <strain evidence="2">Duluth1</strain>
        <tissue evidence="2">Whole animal</tissue>
    </source>
</reference>
<dbReference type="Gene3D" id="3.90.215.10">
    <property type="entry name" value="Gamma Fibrinogen, chain A, domain 1"/>
    <property type="match status" value="1"/>
</dbReference>
<keyword evidence="3" id="KW-1185">Reference proteome</keyword>